<dbReference type="Proteomes" id="UP000515135">
    <property type="component" value="Unplaced"/>
</dbReference>
<dbReference type="PROSITE" id="PS50002">
    <property type="entry name" value="SH3"/>
    <property type="match status" value="3"/>
</dbReference>
<dbReference type="InterPro" id="IPR001452">
    <property type="entry name" value="SH3_domain"/>
</dbReference>
<evidence type="ECO:0000313" key="6">
    <source>
        <dbReference type="RefSeq" id="XP_019623354.1"/>
    </source>
</evidence>
<dbReference type="PRINTS" id="PR00452">
    <property type="entry name" value="SH3DOMAIN"/>
</dbReference>
<feature type="domain" description="SH3" evidence="4">
    <location>
        <begin position="152"/>
        <end position="212"/>
    </location>
</feature>
<evidence type="ECO:0000259" key="4">
    <source>
        <dbReference type="PROSITE" id="PS50002"/>
    </source>
</evidence>
<dbReference type="InterPro" id="IPR036028">
    <property type="entry name" value="SH3-like_dom_sf"/>
</dbReference>
<protein>
    <submittedName>
        <fullName evidence="6">Cytoplasmic protein NCK1-like</fullName>
    </submittedName>
</protein>
<name>A0A6P4YNV5_BRABE</name>
<dbReference type="PANTHER" id="PTHR46037">
    <property type="entry name" value="PROTEIN ENHANCER OF SEVENLESS 2B"/>
    <property type="match status" value="1"/>
</dbReference>
<evidence type="ECO:0000256" key="2">
    <source>
        <dbReference type="ARBA" id="ARBA00022999"/>
    </source>
</evidence>
<organism evidence="5 6">
    <name type="scientific">Branchiostoma belcheri</name>
    <name type="common">Amphioxus</name>
    <dbReference type="NCBI Taxonomy" id="7741"/>
    <lineage>
        <taxon>Eukaryota</taxon>
        <taxon>Metazoa</taxon>
        <taxon>Chordata</taxon>
        <taxon>Cephalochordata</taxon>
        <taxon>Leptocardii</taxon>
        <taxon>Amphioxiformes</taxon>
        <taxon>Branchiostomatidae</taxon>
        <taxon>Branchiostoma</taxon>
    </lineage>
</organism>
<dbReference type="InterPro" id="IPR043539">
    <property type="entry name" value="Grb2-like"/>
</dbReference>
<gene>
    <name evidence="6" type="primary">LOC109469289</name>
</gene>
<evidence type="ECO:0000313" key="5">
    <source>
        <dbReference type="Proteomes" id="UP000515135"/>
    </source>
</evidence>
<proteinExistence type="predicted"/>
<dbReference type="Pfam" id="PF00018">
    <property type="entry name" value="SH3_1"/>
    <property type="match status" value="1"/>
</dbReference>
<dbReference type="RefSeq" id="XP_019623354.1">
    <property type="nucleotide sequence ID" value="XM_019767795.1"/>
</dbReference>
<keyword evidence="1 3" id="KW-0728">SH3 domain</keyword>
<sequence length="309" mass="34832">MAFFCPARILGRKRKKARERHQPVKPVPGRITGSDSVDTLVRVGLEKEQGLKTNSRMVVLRNFNPCVEDELDVKRGDIVYVLYTENDWIYVISPNGKEGFIPSGYCAPEGTNLDDFADDGYSASDGDSLSSGIHPPSSIASQTSETSMFKKEHQGKYLVLFDFSARDENDLNVERGEWVTVLNKEDPLWFWVLRGNNQEGFVPSNFLSPDLSSQEAYTPFSESSDDRLLDHPTLRARLPITRPRGTELIALYDYDAKAADDLTVTQGDYLYADLDNQDQEDWLWAYSAAQKKHGYVPRSYAKPPAMTAL</sequence>
<dbReference type="AlphaFoldDB" id="A0A6P4YNV5"/>
<evidence type="ECO:0000256" key="3">
    <source>
        <dbReference type="PROSITE-ProRule" id="PRU00192"/>
    </source>
</evidence>
<keyword evidence="5" id="KW-1185">Reference proteome</keyword>
<dbReference type="Gene3D" id="2.30.30.40">
    <property type="entry name" value="SH3 Domains"/>
    <property type="match status" value="3"/>
</dbReference>
<dbReference type="PRINTS" id="PR00499">
    <property type="entry name" value="P67PHOX"/>
</dbReference>
<dbReference type="OrthoDB" id="9991832at2759"/>
<evidence type="ECO:0000256" key="1">
    <source>
        <dbReference type="ARBA" id="ARBA00022443"/>
    </source>
</evidence>
<keyword evidence="2" id="KW-0727">SH2 domain</keyword>
<dbReference type="SUPFAM" id="SSF50044">
    <property type="entry name" value="SH3-domain"/>
    <property type="match status" value="3"/>
</dbReference>
<feature type="domain" description="SH3" evidence="4">
    <location>
        <begin position="243"/>
        <end position="306"/>
    </location>
</feature>
<accession>A0A6P4YNV5</accession>
<dbReference type="Pfam" id="PF07653">
    <property type="entry name" value="SH3_2"/>
    <property type="match status" value="2"/>
</dbReference>
<reference evidence="6" key="1">
    <citation type="submission" date="2025-08" db="UniProtKB">
        <authorList>
            <consortium name="RefSeq"/>
        </authorList>
    </citation>
    <scope>IDENTIFICATION</scope>
    <source>
        <tissue evidence="6">Gonad</tissue>
    </source>
</reference>
<dbReference type="GeneID" id="109469289"/>
<dbReference type="KEGG" id="bbel:109469289"/>
<dbReference type="SMART" id="SM00326">
    <property type="entry name" value="SH3"/>
    <property type="match status" value="3"/>
</dbReference>
<dbReference type="CDD" id="cd00174">
    <property type="entry name" value="SH3"/>
    <property type="match status" value="2"/>
</dbReference>
<feature type="domain" description="SH3" evidence="4">
    <location>
        <begin position="52"/>
        <end position="111"/>
    </location>
</feature>